<evidence type="ECO:0000256" key="1">
    <source>
        <dbReference type="SAM" id="MobiDB-lite"/>
    </source>
</evidence>
<sequence>MFDIILCATIGVMILSTTIFLGFCDESHSMAPLVWSKGIPALSESHSSTSPTMLQTQPAANEQIVHQQTISNENQTRSPSDIYSPSNLSPTSSTTSMTSGPDQRTFWQKIKDIVKEMTASSWTNYGNYPGSLEARKRQARRERKQKTRVPVILFERRPHSQRTQA</sequence>
<feature type="compositionally biased region" description="Low complexity" evidence="1">
    <location>
        <begin position="84"/>
        <end position="101"/>
    </location>
</feature>
<feature type="compositionally biased region" description="Polar residues" evidence="1">
    <location>
        <begin position="65"/>
        <end position="83"/>
    </location>
</feature>
<evidence type="ECO:0000313" key="3">
    <source>
        <dbReference type="Proteomes" id="UP000053477"/>
    </source>
</evidence>
<dbReference type="Proteomes" id="UP000053477">
    <property type="component" value="Unassembled WGS sequence"/>
</dbReference>
<evidence type="ECO:0000313" key="2">
    <source>
        <dbReference type="EMBL" id="KLO07790.1"/>
    </source>
</evidence>
<gene>
    <name evidence="2" type="ORF">SCHPADRAFT_633079</name>
</gene>
<protein>
    <submittedName>
        <fullName evidence="2">Uncharacterized protein</fullName>
    </submittedName>
</protein>
<reference evidence="2 3" key="1">
    <citation type="submission" date="2015-04" db="EMBL/GenBank/DDBJ databases">
        <title>Complete genome sequence of Schizopora paradoxa KUC8140, a cosmopolitan wood degrader in East Asia.</title>
        <authorList>
            <consortium name="DOE Joint Genome Institute"/>
            <person name="Min B."/>
            <person name="Park H."/>
            <person name="Jang Y."/>
            <person name="Kim J.-J."/>
            <person name="Kim K.H."/>
            <person name="Pangilinan J."/>
            <person name="Lipzen A."/>
            <person name="Riley R."/>
            <person name="Grigoriev I.V."/>
            <person name="Spatafora J.W."/>
            <person name="Choi I.-G."/>
        </authorList>
    </citation>
    <scope>NUCLEOTIDE SEQUENCE [LARGE SCALE GENOMIC DNA]</scope>
    <source>
        <strain evidence="2 3">KUC8140</strain>
    </source>
</reference>
<organism evidence="2 3">
    <name type="scientific">Schizopora paradoxa</name>
    <dbReference type="NCBI Taxonomy" id="27342"/>
    <lineage>
        <taxon>Eukaryota</taxon>
        <taxon>Fungi</taxon>
        <taxon>Dikarya</taxon>
        <taxon>Basidiomycota</taxon>
        <taxon>Agaricomycotina</taxon>
        <taxon>Agaricomycetes</taxon>
        <taxon>Hymenochaetales</taxon>
        <taxon>Schizoporaceae</taxon>
        <taxon>Schizopora</taxon>
    </lineage>
</organism>
<name>A0A0H2R7I5_9AGAM</name>
<accession>A0A0H2R7I5</accession>
<dbReference type="EMBL" id="KQ086120">
    <property type="protein sequence ID" value="KLO07790.1"/>
    <property type="molecule type" value="Genomic_DNA"/>
</dbReference>
<feature type="region of interest" description="Disordered" evidence="1">
    <location>
        <begin position="65"/>
        <end position="104"/>
    </location>
</feature>
<proteinExistence type="predicted"/>
<keyword evidence="3" id="KW-1185">Reference proteome</keyword>
<dbReference type="AlphaFoldDB" id="A0A0H2R7I5"/>
<dbReference type="InParanoid" id="A0A0H2R7I5"/>